<dbReference type="InterPro" id="IPR017406">
    <property type="entry name" value="Ser/Thr_kinase_Rio3"/>
</dbReference>
<keyword evidence="8" id="KW-0597">Phosphoprotein</keyword>
<evidence type="ECO:0000256" key="13">
    <source>
        <dbReference type="ARBA" id="ARBA00022777"/>
    </source>
</evidence>
<dbReference type="Proteomes" id="UP000694388">
    <property type="component" value="Unplaced"/>
</dbReference>
<evidence type="ECO:0000256" key="17">
    <source>
        <dbReference type="ARBA" id="ARBA00023118"/>
    </source>
</evidence>
<keyword evidence="14" id="KW-0067">ATP-binding</keyword>
<keyword evidence="26" id="KW-1185">Reference proteome</keyword>
<evidence type="ECO:0000256" key="4">
    <source>
        <dbReference type="ARBA" id="ARBA00012513"/>
    </source>
</evidence>
<evidence type="ECO:0000256" key="1">
    <source>
        <dbReference type="ARBA" id="ARBA00001946"/>
    </source>
</evidence>
<keyword evidence="15 22" id="KW-0460">Magnesium</keyword>
<evidence type="ECO:0000256" key="21">
    <source>
        <dbReference type="ARBA" id="ARBA00068351"/>
    </source>
</evidence>
<evidence type="ECO:0000259" key="24">
    <source>
        <dbReference type="SMART" id="SM00090"/>
    </source>
</evidence>
<dbReference type="FunFam" id="3.30.200.20:FF:000200">
    <property type="entry name" value="Serine/threonine-protein kinase RIO3"/>
    <property type="match status" value="1"/>
</dbReference>
<dbReference type="GO" id="GO:0042254">
    <property type="term" value="P:ribosome biogenesis"/>
    <property type="evidence" value="ECO:0007669"/>
    <property type="project" value="UniProtKB-KW"/>
</dbReference>
<evidence type="ECO:0000256" key="23">
    <source>
        <dbReference type="SAM" id="MobiDB-lite"/>
    </source>
</evidence>
<comment type="cofactor">
    <cofactor evidence="1 22">
        <name>Mg(2+)</name>
        <dbReference type="ChEBI" id="CHEBI:18420"/>
    </cofactor>
</comment>
<protein>
    <recommendedName>
        <fullName evidence="21 22">Serine/threonine-protein kinase RIO3</fullName>
        <ecNumber evidence="4 22">2.7.11.1</ecNumber>
    </recommendedName>
</protein>
<reference evidence="25" key="2">
    <citation type="submission" date="2025-09" db="UniProtKB">
        <authorList>
            <consortium name="Ensembl"/>
        </authorList>
    </citation>
    <scope>IDENTIFICATION</scope>
</reference>
<evidence type="ECO:0000256" key="9">
    <source>
        <dbReference type="ARBA" id="ARBA00022588"/>
    </source>
</evidence>
<keyword evidence="13 22" id="KW-0418">Kinase</keyword>
<dbReference type="GO" id="GO:0004674">
    <property type="term" value="F:protein serine/threonine kinase activity"/>
    <property type="evidence" value="ECO:0007669"/>
    <property type="project" value="UniProtKB-UniRule"/>
</dbReference>
<sequence>MASLVAIENEPKDHTETPKCPWATTSIIPCSLVDVMCEELSKQHQEQFEEVQHVISASQPHEEVAVDEQTANDLMLATLMQMDFDREFDAQVRTKEQKYNGNKKVTVSLKNFRPGHGCNGGDSHDEKDDSDEEMEMFGEPYTAEKSQIMQLTKLKKKETNFITKHDAVLWGRKNMARTDHFPPEFCSGDRVGMDLKLPNPVFNFLKAHFAAEQRKSARVHDKKEIATSDHVLDMKTRLIIYRMVNNGVLDSIGGCISTGKESVVLHASGGSLDGTRDPRSYAVKVFKTSLNEFQNRSHYIRDDYRFKDRFSKLNPRKIIHLWAEKECRNLHRMRHVGLRCPEVLLLKKHVLVISFIGEGCVPAPKLVEVKLNPQEMQEAYGQVRQMMRTLYQECHLVHADLSAYNLLWFVGQVWMIDVSQSVDTTHPHALEFLYRDCRNVTQFFQKAGIHDNVNECDLFNSVSGLDIPITDEISFMAEIECLERMNVAHAQRKMKKNMEWLFQSC</sequence>
<evidence type="ECO:0000256" key="16">
    <source>
        <dbReference type="ARBA" id="ARBA00022859"/>
    </source>
</evidence>
<comment type="similarity">
    <text evidence="3 22">Belongs to the protein kinase superfamily. RIO-type Ser/Thr kinase family.</text>
</comment>
<comment type="subunit">
    <text evidence="20">Interacts with CASP10. Interacts with IRF3; RIOK3 probably mediates the interaction of TBK1 with IRF3. Associated with 40S pre-ribosomal particles.</text>
</comment>
<dbReference type="Gene3D" id="1.10.510.10">
    <property type="entry name" value="Transferase(Phosphotransferase) domain 1"/>
    <property type="match status" value="1"/>
</dbReference>
<feature type="region of interest" description="Disordered" evidence="23">
    <location>
        <begin position="111"/>
        <end position="132"/>
    </location>
</feature>
<dbReference type="Gene3D" id="3.30.200.20">
    <property type="entry name" value="Phosphorylase Kinase, domain 1"/>
    <property type="match status" value="1"/>
</dbReference>
<evidence type="ECO:0000256" key="6">
    <source>
        <dbReference type="ARBA" id="ARBA00022517"/>
    </source>
</evidence>
<evidence type="ECO:0000256" key="10">
    <source>
        <dbReference type="ARBA" id="ARBA00022679"/>
    </source>
</evidence>
<dbReference type="SMART" id="SM00090">
    <property type="entry name" value="RIO"/>
    <property type="match status" value="1"/>
</dbReference>
<dbReference type="GO" id="GO:0051607">
    <property type="term" value="P:defense response to virus"/>
    <property type="evidence" value="ECO:0007669"/>
    <property type="project" value="UniProtKB-KW"/>
</dbReference>
<dbReference type="GO" id="GO:0046872">
    <property type="term" value="F:metal ion binding"/>
    <property type="evidence" value="ECO:0007669"/>
    <property type="project" value="UniProtKB-UniRule"/>
</dbReference>
<dbReference type="SUPFAM" id="SSF56112">
    <property type="entry name" value="Protein kinase-like (PK-like)"/>
    <property type="match status" value="1"/>
</dbReference>
<dbReference type="PANTHER" id="PTHR45723">
    <property type="entry name" value="SERINE/THREONINE-PROTEIN KINASE RIO1"/>
    <property type="match status" value="1"/>
</dbReference>
<keyword evidence="5" id="KW-0963">Cytoplasm</keyword>
<dbReference type="InterPro" id="IPR011009">
    <property type="entry name" value="Kinase-like_dom_sf"/>
</dbReference>
<evidence type="ECO:0000256" key="12">
    <source>
        <dbReference type="ARBA" id="ARBA00022741"/>
    </source>
</evidence>
<keyword evidence="7 22" id="KW-0723">Serine/threonine-protein kinase</keyword>
<name>A0A8C4NC89_EPTBU</name>
<evidence type="ECO:0000256" key="11">
    <source>
        <dbReference type="ARBA" id="ARBA00022723"/>
    </source>
</evidence>
<dbReference type="Pfam" id="PF01163">
    <property type="entry name" value="RIO1"/>
    <property type="match status" value="1"/>
</dbReference>
<dbReference type="FunFam" id="1.10.510.10:FF:000254">
    <property type="entry name" value="Serine/threonine-protein kinase RIO3"/>
    <property type="match status" value="1"/>
</dbReference>
<keyword evidence="17" id="KW-0051">Antiviral defense</keyword>
<keyword evidence="10 22" id="KW-0808">Transferase</keyword>
<evidence type="ECO:0000256" key="22">
    <source>
        <dbReference type="PIRNR" id="PIRNR038146"/>
    </source>
</evidence>
<evidence type="ECO:0000256" key="19">
    <source>
        <dbReference type="ARBA" id="ARBA00048679"/>
    </source>
</evidence>
<evidence type="ECO:0000256" key="20">
    <source>
        <dbReference type="ARBA" id="ARBA00064322"/>
    </source>
</evidence>
<evidence type="ECO:0000256" key="15">
    <source>
        <dbReference type="ARBA" id="ARBA00022842"/>
    </source>
</evidence>
<comment type="subcellular location">
    <subcellularLocation>
        <location evidence="2">Cytoplasm</location>
    </subcellularLocation>
</comment>
<dbReference type="AlphaFoldDB" id="A0A8C4NC89"/>
<proteinExistence type="inferred from homology"/>
<evidence type="ECO:0000256" key="7">
    <source>
        <dbReference type="ARBA" id="ARBA00022527"/>
    </source>
</evidence>
<keyword evidence="12 22" id="KW-0547">Nucleotide-binding</keyword>
<comment type="catalytic activity">
    <reaction evidence="19 22">
        <text>L-seryl-[protein] + ATP = O-phospho-L-seryl-[protein] + ADP + H(+)</text>
        <dbReference type="Rhea" id="RHEA:17989"/>
        <dbReference type="Rhea" id="RHEA-COMP:9863"/>
        <dbReference type="Rhea" id="RHEA-COMP:11604"/>
        <dbReference type="ChEBI" id="CHEBI:15378"/>
        <dbReference type="ChEBI" id="CHEBI:29999"/>
        <dbReference type="ChEBI" id="CHEBI:30616"/>
        <dbReference type="ChEBI" id="CHEBI:83421"/>
        <dbReference type="ChEBI" id="CHEBI:456216"/>
        <dbReference type="EC" id="2.7.11.1"/>
    </reaction>
</comment>
<evidence type="ECO:0000313" key="25">
    <source>
        <dbReference type="Ensembl" id="ENSEBUP00000000377.1"/>
    </source>
</evidence>
<accession>A0A8C4NC89</accession>
<feature type="domain" description="RIO kinase" evidence="24">
    <location>
        <begin position="221"/>
        <end position="464"/>
    </location>
</feature>
<dbReference type="PIRSF" id="PIRSF038146">
    <property type="entry name" value="Ser/Thr_PK_RIO3"/>
    <property type="match status" value="1"/>
</dbReference>
<dbReference type="GO" id="GO:0005737">
    <property type="term" value="C:cytoplasm"/>
    <property type="evidence" value="ECO:0007669"/>
    <property type="project" value="UniProtKB-SubCell"/>
</dbReference>
<evidence type="ECO:0000256" key="2">
    <source>
        <dbReference type="ARBA" id="ARBA00004496"/>
    </source>
</evidence>
<dbReference type="InterPro" id="IPR018934">
    <property type="entry name" value="RIO_dom"/>
</dbReference>
<evidence type="ECO:0000256" key="8">
    <source>
        <dbReference type="ARBA" id="ARBA00022553"/>
    </source>
</evidence>
<dbReference type="OMA" id="SKCPWGA"/>
<dbReference type="InterPro" id="IPR000687">
    <property type="entry name" value="RIO_kinase"/>
</dbReference>
<keyword evidence="9" id="KW-0399">Innate immunity</keyword>
<dbReference type="Ensembl" id="ENSEBUT00000000672.1">
    <property type="protein sequence ID" value="ENSEBUP00000000377.1"/>
    <property type="gene ID" value="ENSEBUG00000000555.1"/>
</dbReference>
<dbReference type="GO" id="GO:0005524">
    <property type="term" value="F:ATP binding"/>
    <property type="evidence" value="ECO:0007669"/>
    <property type="project" value="UniProtKB-UniRule"/>
</dbReference>
<dbReference type="GeneTree" id="ENSGT00940000157008"/>
<evidence type="ECO:0000256" key="5">
    <source>
        <dbReference type="ARBA" id="ARBA00022490"/>
    </source>
</evidence>
<keyword evidence="6" id="KW-0690">Ribosome biogenesis</keyword>
<reference evidence="25" key="1">
    <citation type="submission" date="2025-08" db="UniProtKB">
        <authorList>
            <consortium name="Ensembl"/>
        </authorList>
    </citation>
    <scope>IDENTIFICATION</scope>
</reference>
<dbReference type="EC" id="2.7.11.1" evidence="4 22"/>
<evidence type="ECO:0000256" key="14">
    <source>
        <dbReference type="ARBA" id="ARBA00022840"/>
    </source>
</evidence>
<dbReference type="CDD" id="cd05146">
    <property type="entry name" value="RIO3_euk"/>
    <property type="match status" value="1"/>
</dbReference>
<evidence type="ECO:0000313" key="26">
    <source>
        <dbReference type="Proteomes" id="UP000694388"/>
    </source>
</evidence>
<dbReference type="GO" id="GO:0045087">
    <property type="term" value="P:innate immune response"/>
    <property type="evidence" value="ECO:0007669"/>
    <property type="project" value="UniProtKB-KW"/>
</dbReference>
<dbReference type="InterPro" id="IPR051272">
    <property type="entry name" value="RIO-type_Ser/Thr_kinase"/>
</dbReference>
<keyword evidence="16" id="KW-0391">Immunity</keyword>
<evidence type="ECO:0000256" key="3">
    <source>
        <dbReference type="ARBA" id="ARBA00009196"/>
    </source>
</evidence>
<comment type="catalytic activity">
    <reaction evidence="18 22">
        <text>L-threonyl-[protein] + ATP = O-phospho-L-threonyl-[protein] + ADP + H(+)</text>
        <dbReference type="Rhea" id="RHEA:46608"/>
        <dbReference type="Rhea" id="RHEA-COMP:11060"/>
        <dbReference type="Rhea" id="RHEA-COMP:11605"/>
        <dbReference type="ChEBI" id="CHEBI:15378"/>
        <dbReference type="ChEBI" id="CHEBI:30013"/>
        <dbReference type="ChEBI" id="CHEBI:30616"/>
        <dbReference type="ChEBI" id="CHEBI:61977"/>
        <dbReference type="ChEBI" id="CHEBI:456216"/>
        <dbReference type="EC" id="2.7.11.1"/>
    </reaction>
</comment>
<keyword evidence="11 22" id="KW-0479">Metal-binding</keyword>
<organism evidence="25 26">
    <name type="scientific">Eptatretus burgeri</name>
    <name type="common">Inshore hagfish</name>
    <dbReference type="NCBI Taxonomy" id="7764"/>
    <lineage>
        <taxon>Eukaryota</taxon>
        <taxon>Metazoa</taxon>
        <taxon>Chordata</taxon>
        <taxon>Craniata</taxon>
        <taxon>Vertebrata</taxon>
        <taxon>Cyclostomata</taxon>
        <taxon>Myxini</taxon>
        <taxon>Myxiniformes</taxon>
        <taxon>Myxinidae</taxon>
        <taxon>Eptatretinae</taxon>
        <taxon>Eptatretus</taxon>
    </lineage>
</organism>
<evidence type="ECO:0000256" key="18">
    <source>
        <dbReference type="ARBA" id="ARBA00047899"/>
    </source>
</evidence>